<name>A0AAP4FWD0_9ENTR</name>
<dbReference type="Pfam" id="PF06092">
    <property type="entry name" value="DUF943"/>
    <property type="match status" value="1"/>
</dbReference>
<evidence type="ECO:0000313" key="2">
    <source>
        <dbReference type="Proteomes" id="UP001223214"/>
    </source>
</evidence>
<dbReference type="RefSeq" id="WP_285148211.1">
    <property type="nucleotide sequence ID" value="NZ_JASSOM010000045.1"/>
</dbReference>
<sequence>MKKKLPVMLLCLFLLGAFYNLWTIRPVNILYVYSQEGVTVTIVVDHMPWTDQEKISWYLARRDDFKRKYPYFGDIWQSYYITDVSDGFTNYEKSPHEDLFCIPTIKSENNCLVKDYFLIVREDPDSNTHFYLDSENEYQLTPDNKIERIFRPEYLNQ</sequence>
<dbReference type="EMBL" id="JASSOM010000045">
    <property type="protein sequence ID" value="MDK9362827.1"/>
    <property type="molecule type" value="Genomic_DNA"/>
</dbReference>
<protein>
    <submittedName>
        <fullName evidence="1">DUF943 family protein</fullName>
    </submittedName>
</protein>
<accession>A0AAP4FWD0</accession>
<dbReference type="InterPro" id="IPR010351">
    <property type="entry name" value="DUF943"/>
</dbReference>
<keyword evidence="2" id="KW-1185">Reference proteome</keyword>
<dbReference type="Proteomes" id="UP001223214">
    <property type="component" value="Unassembled WGS sequence"/>
</dbReference>
<dbReference type="AlphaFoldDB" id="A0AAP4FWD0"/>
<gene>
    <name evidence="1" type="ORF">QQF32_06435</name>
</gene>
<evidence type="ECO:0000313" key="1">
    <source>
        <dbReference type="EMBL" id="MDK9362827.1"/>
    </source>
</evidence>
<reference evidence="1 2" key="1">
    <citation type="submission" date="2023-06" db="EMBL/GenBank/DDBJ databases">
        <title>Identification and characterization of antibiotic-resistant Gram-negative bacteria.</title>
        <authorList>
            <person name="Cho G.-S."/>
            <person name="Lee J."/>
            <person name="Tai E."/>
            <person name="Jeong S."/>
            <person name="Kim I."/>
            <person name="Kim B.-E."/>
            <person name="Jeong M.-I."/>
            <person name="Oh K.-K."/>
            <person name="Franz C.M.A.P."/>
        </authorList>
    </citation>
    <scope>NUCLEOTIDE SEQUENCE [LARGE SCALE GENOMIC DNA]</scope>
    <source>
        <strain evidence="1 2">V106_12</strain>
    </source>
</reference>
<proteinExistence type="predicted"/>
<comment type="caution">
    <text evidence="1">The sequence shown here is derived from an EMBL/GenBank/DDBJ whole genome shotgun (WGS) entry which is preliminary data.</text>
</comment>
<organism evidence="1 2">
    <name type="scientific">Lelliottia wanjuensis</name>
    <dbReference type="NCBI Taxonomy" id="3050585"/>
    <lineage>
        <taxon>Bacteria</taxon>
        <taxon>Pseudomonadati</taxon>
        <taxon>Pseudomonadota</taxon>
        <taxon>Gammaproteobacteria</taxon>
        <taxon>Enterobacterales</taxon>
        <taxon>Enterobacteriaceae</taxon>
        <taxon>Lelliottia</taxon>
    </lineage>
</organism>